<gene>
    <name evidence="3" type="ORF">D5018_19595</name>
</gene>
<accession>A0A3L8PRH8</accession>
<protein>
    <submittedName>
        <fullName evidence="3">Transposase</fullName>
    </submittedName>
</protein>
<dbReference type="Proteomes" id="UP000281474">
    <property type="component" value="Unassembled WGS sequence"/>
</dbReference>
<feature type="domain" description="Transposase DDE" evidence="2">
    <location>
        <begin position="88"/>
        <end position="474"/>
    </location>
</feature>
<reference evidence="3 4" key="1">
    <citation type="submission" date="2018-09" db="EMBL/GenBank/DDBJ databases">
        <title>Phylogeny of the Shewanellaceae, and recommendation for two new genera, Pseudoshewanella and Parashewanella.</title>
        <authorList>
            <person name="Wang G."/>
        </authorList>
    </citation>
    <scope>NUCLEOTIDE SEQUENCE [LARGE SCALE GENOMIC DNA]</scope>
    <source>
        <strain evidence="3 4">C51</strain>
    </source>
</reference>
<dbReference type="AlphaFoldDB" id="A0A3L8PRH8"/>
<evidence type="ECO:0000313" key="4">
    <source>
        <dbReference type="Proteomes" id="UP000281474"/>
    </source>
</evidence>
<sequence>MKLRGSTIHPLGEAQNTQLSPKIATEDRPQIEIDTFDGKVHVEWDSDAELTPYGQLPFFIQFLKVGHRFDPWVEECPLEYTSNNAPKVRDVLGSLLLSVLSGHQRFIHMTALRNDTVNSSLLGMSKIIGCDSARRALSKIDEDKGTAWLRAHLNACYLPLLSTSWILDVDVTVKPLYGFQEGAVKGYNPHKQGRPSHAYHSYLIANLRLVLDVEVQPGNQTSSSHSLPRLLSLLEQFPADCKPEFVRGDCDWGADSVMTALEEVSQSYLFKMKKGSGVKKLLRSQHGQGGWKNFNRYWEVKESEIQLGSWKHARRVILMRRKLQKSDELVLEHKVNGQLSLGFIEEPEEFKLYEYSVLVTDLNKDVISIVQLYRDRADCENNFDELKNHWGWGGFTTHKMHSTQMMARIVALIYNWWSLFVRLINPNSHLEAITSRPLLLSSIGKLTKSGRQKFLKLTHSHANHEAVAGTYHRVMQFFEQLKSTTQQLTKKEYWQLIIEKIIELIGVKRGLIPITSSG</sequence>
<dbReference type="InterPro" id="IPR025668">
    <property type="entry name" value="Tnp_DDE_dom"/>
</dbReference>
<comment type="caution">
    <text evidence="3">The sequence shown here is derived from an EMBL/GenBank/DDBJ whole genome shotgun (WGS) entry which is preliminary data.</text>
</comment>
<keyword evidence="4" id="KW-1185">Reference proteome</keyword>
<name>A0A3L8PRH8_9GAMM</name>
<dbReference type="Pfam" id="PF13701">
    <property type="entry name" value="DDE_Tnp_1_4"/>
    <property type="match status" value="1"/>
</dbReference>
<feature type="region of interest" description="Disordered" evidence="1">
    <location>
        <begin position="1"/>
        <end position="21"/>
    </location>
</feature>
<dbReference type="EMBL" id="QZEI01000110">
    <property type="protein sequence ID" value="RLV57986.1"/>
    <property type="molecule type" value="Genomic_DNA"/>
</dbReference>
<dbReference type="OrthoDB" id="9815173at2"/>
<proteinExistence type="predicted"/>
<evidence type="ECO:0000256" key="1">
    <source>
        <dbReference type="SAM" id="MobiDB-lite"/>
    </source>
</evidence>
<organism evidence="3 4">
    <name type="scientific">Parashewanella curva</name>
    <dbReference type="NCBI Taxonomy" id="2338552"/>
    <lineage>
        <taxon>Bacteria</taxon>
        <taxon>Pseudomonadati</taxon>
        <taxon>Pseudomonadota</taxon>
        <taxon>Gammaproteobacteria</taxon>
        <taxon>Alteromonadales</taxon>
        <taxon>Shewanellaceae</taxon>
        <taxon>Parashewanella</taxon>
    </lineage>
</organism>
<dbReference type="RefSeq" id="WP_121840676.1">
    <property type="nucleotide sequence ID" value="NZ_ML014859.1"/>
</dbReference>
<evidence type="ECO:0000259" key="2">
    <source>
        <dbReference type="Pfam" id="PF13701"/>
    </source>
</evidence>
<evidence type="ECO:0000313" key="3">
    <source>
        <dbReference type="EMBL" id="RLV57986.1"/>
    </source>
</evidence>